<dbReference type="EMBL" id="CP043529">
    <property type="protein sequence ID" value="QEW37590.1"/>
    <property type="molecule type" value="Genomic_DNA"/>
</dbReference>
<evidence type="ECO:0000313" key="2">
    <source>
        <dbReference type="EMBL" id="QEW37590.1"/>
    </source>
</evidence>
<name>A0A174TLQ1_PHOVU</name>
<dbReference type="EMBL" id="CYZI01000008">
    <property type="protein sequence ID" value="CUO33249.1"/>
    <property type="molecule type" value="Genomic_DNA"/>
</dbReference>
<accession>A0A174TLQ1</accession>
<organism evidence="1 3">
    <name type="scientific">Phocaeicola vulgatus</name>
    <name type="common">Bacteroides vulgatus</name>
    <dbReference type="NCBI Taxonomy" id="821"/>
    <lineage>
        <taxon>Bacteria</taxon>
        <taxon>Pseudomonadati</taxon>
        <taxon>Bacteroidota</taxon>
        <taxon>Bacteroidia</taxon>
        <taxon>Bacteroidales</taxon>
        <taxon>Bacteroidaceae</taxon>
        <taxon>Phocaeicola</taxon>
    </lineage>
</organism>
<evidence type="ECO:0000313" key="3">
    <source>
        <dbReference type="Proteomes" id="UP000095333"/>
    </source>
</evidence>
<protein>
    <submittedName>
        <fullName evidence="1">Uncharacterized protein</fullName>
    </submittedName>
</protein>
<evidence type="ECO:0000313" key="1">
    <source>
        <dbReference type="EMBL" id="CUO33249.1"/>
    </source>
</evidence>
<dbReference type="AlphaFoldDB" id="A0A174TLQ1"/>
<dbReference type="Proteomes" id="UP000326091">
    <property type="component" value="Chromosome"/>
</dbReference>
<reference evidence="2 4" key="2">
    <citation type="submission" date="2019-09" db="EMBL/GenBank/DDBJ databases">
        <title>Commensal-derived Metabolites Govern Vibrio cholerae Pathogenesis in Host.</title>
        <authorList>
            <person name="Yoon S.S."/>
            <person name="Yoon M.Y."/>
        </authorList>
    </citation>
    <scope>NUCLEOTIDE SEQUENCE [LARGE SCALE GENOMIC DNA]</scope>
    <source>
        <strain evidence="2 4">VIC01</strain>
    </source>
</reference>
<reference evidence="1 3" key="1">
    <citation type="submission" date="2015-09" db="EMBL/GenBank/DDBJ databases">
        <authorList>
            <consortium name="Pathogen Informatics"/>
        </authorList>
    </citation>
    <scope>NUCLEOTIDE SEQUENCE [LARGE SCALE GENOMIC DNA]</scope>
    <source>
        <strain evidence="1 3">2789STDY5834842</strain>
    </source>
</reference>
<proteinExistence type="predicted"/>
<gene>
    <name evidence="1" type="ORF">ERS852457_01777</name>
    <name evidence="2" type="ORF">VIC01_03183</name>
</gene>
<dbReference type="Proteomes" id="UP000095333">
    <property type="component" value="Unassembled WGS sequence"/>
</dbReference>
<sequence>MILYFSLMIYLINLGNGKYEISKIKEPSE</sequence>
<evidence type="ECO:0000313" key="4">
    <source>
        <dbReference type="Proteomes" id="UP000326091"/>
    </source>
</evidence>